<dbReference type="SUPFAM" id="SSF46785">
    <property type="entry name" value="Winged helix' DNA-binding domain"/>
    <property type="match status" value="1"/>
</dbReference>
<dbReference type="PANTHER" id="PTHR30126">
    <property type="entry name" value="HTH-TYPE TRANSCRIPTIONAL REGULATOR"/>
    <property type="match status" value="1"/>
</dbReference>
<dbReference type="PROSITE" id="PS50931">
    <property type="entry name" value="HTH_LYSR"/>
    <property type="match status" value="1"/>
</dbReference>
<evidence type="ECO:0000256" key="1">
    <source>
        <dbReference type="ARBA" id="ARBA00009437"/>
    </source>
</evidence>
<dbReference type="InterPro" id="IPR005119">
    <property type="entry name" value="LysR_subst-bd"/>
</dbReference>
<dbReference type="Pfam" id="PF00126">
    <property type="entry name" value="HTH_1"/>
    <property type="match status" value="1"/>
</dbReference>
<comment type="caution">
    <text evidence="6">The sequence shown here is derived from an EMBL/GenBank/DDBJ whole genome shotgun (WGS) entry which is preliminary data.</text>
</comment>
<dbReference type="EMBL" id="BOVK01000015">
    <property type="protein sequence ID" value="GIQ68470.1"/>
    <property type="molecule type" value="Genomic_DNA"/>
</dbReference>
<comment type="similarity">
    <text evidence="1">Belongs to the LysR transcriptional regulatory family.</text>
</comment>
<dbReference type="AlphaFoldDB" id="A0A8J4H2K0"/>
<proteinExistence type="inferred from homology"/>
<dbReference type="GO" id="GO:0003700">
    <property type="term" value="F:DNA-binding transcription factor activity"/>
    <property type="evidence" value="ECO:0007669"/>
    <property type="project" value="InterPro"/>
</dbReference>
<accession>A0A8J4H2K0</accession>
<dbReference type="InterPro" id="IPR000847">
    <property type="entry name" value="LysR_HTH_N"/>
</dbReference>
<gene>
    <name evidence="6" type="ORF">XYCOK13_12940</name>
</gene>
<evidence type="ECO:0000313" key="6">
    <source>
        <dbReference type="EMBL" id="GIQ68470.1"/>
    </source>
</evidence>
<dbReference type="Pfam" id="PF03466">
    <property type="entry name" value="LysR_substrate"/>
    <property type="match status" value="1"/>
</dbReference>
<name>A0A8J4H2K0_9BACL</name>
<keyword evidence="2" id="KW-0805">Transcription regulation</keyword>
<dbReference type="Proteomes" id="UP000677918">
    <property type="component" value="Unassembled WGS sequence"/>
</dbReference>
<dbReference type="PRINTS" id="PR00039">
    <property type="entry name" value="HTHLYSR"/>
</dbReference>
<evidence type="ECO:0000256" key="3">
    <source>
        <dbReference type="ARBA" id="ARBA00023125"/>
    </source>
</evidence>
<dbReference type="Gene3D" id="3.40.190.290">
    <property type="match status" value="1"/>
</dbReference>
<dbReference type="InterPro" id="IPR036388">
    <property type="entry name" value="WH-like_DNA-bd_sf"/>
</dbReference>
<sequence>MNEALHVFCTVVEQKSLNQAARLLNLSQPALSRKIRQLEDSLETALFERKGKRLVLTEAGRVAYGYAQDMLRLERKFRDELLRLHPAPKRKLTIGASLTTLQATLPDLIAALSERFPDTDLKAVTGKTHEIVEMVCEHKVDFGLVASLIERKDTVCIPLFDDHLCLVLPALHPLAGRDSLSIQDLKDLPMILFSRGTWYRVLMDDLFLRYGIHPEIKMEIDSFEAIVRLVSTTRTATLLPQSYLRESTLSDNELVVVPVPELLQTVRTTSLIYSKSAGMQDTVSPIVRQAAAMFQQTADRSQRPHPSGSI</sequence>
<dbReference type="SUPFAM" id="SSF53850">
    <property type="entry name" value="Periplasmic binding protein-like II"/>
    <property type="match status" value="1"/>
</dbReference>
<dbReference type="PANTHER" id="PTHR30126:SF40">
    <property type="entry name" value="HTH-TYPE TRANSCRIPTIONAL REGULATOR GLTR"/>
    <property type="match status" value="1"/>
</dbReference>
<feature type="domain" description="HTH lysR-type" evidence="5">
    <location>
        <begin position="1"/>
        <end position="57"/>
    </location>
</feature>
<dbReference type="InterPro" id="IPR036390">
    <property type="entry name" value="WH_DNA-bd_sf"/>
</dbReference>
<keyword evidence="3" id="KW-0238">DNA-binding</keyword>
<protein>
    <submittedName>
        <fullName evidence="6">LysR family transcriptional regulator</fullName>
    </submittedName>
</protein>
<evidence type="ECO:0000259" key="5">
    <source>
        <dbReference type="PROSITE" id="PS50931"/>
    </source>
</evidence>
<evidence type="ECO:0000256" key="2">
    <source>
        <dbReference type="ARBA" id="ARBA00023015"/>
    </source>
</evidence>
<dbReference type="RefSeq" id="WP_213411050.1">
    <property type="nucleotide sequence ID" value="NZ_BOVK01000015.1"/>
</dbReference>
<keyword evidence="7" id="KW-1185">Reference proteome</keyword>
<reference evidence="6" key="1">
    <citation type="submission" date="2021-04" db="EMBL/GenBank/DDBJ databases">
        <title>Draft genome sequence of Xylanibacillus composti strain K13.</title>
        <authorList>
            <person name="Uke A."/>
            <person name="Chhe C."/>
            <person name="Baramee S."/>
            <person name="Kosugi A."/>
        </authorList>
    </citation>
    <scope>NUCLEOTIDE SEQUENCE</scope>
    <source>
        <strain evidence="6">K13</strain>
    </source>
</reference>
<keyword evidence="4" id="KW-0804">Transcription</keyword>
<evidence type="ECO:0000313" key="7">
    <source>
        <dbReference type="Proteomes" id="UP000677918"/>
    </source>
</evidence>
<dbReference type="Gene3D" id="1.10.10.10">
    <property type="entry name" value="Winged helix-like DNA-binding domain superfamily/Winged helix DNA-binding domain"/>
    <property type="match status" value="1"/>
</dbReference>
<evidence type="ECO:0000256" key="4">
    <source>
        <dbReference type="ARBA" id="ARBA00023163"/>
    </source>
</evidence>
<organism evidence="6 7">
    <name type="scientific">Xylanibacillus composti</name>
    <dbReference type="NCBI Taxonomy" id="1572762"/>
    <lineage>
        <taxon>Bacteria</taxon>
        <taxon>Bacillati</taxon>
        <taxon>Bacillota</taxon>
        <taxon>Bacilli</taxon>
        <taxon>Bacillales</taxon>
        <taxon>Paenibacillaceae</taxon>
        <taxon>Xylanibacillus</taxon>
    </lineage>
</organism>
<dbReference type="FunFam" id="1.10.10.10:FF:000001">
    <property type="entry name" value="LysR family transcriptional regulator"/>
    <property type="match status" value="1"/>
</dbReference>
<dbReference type="CDD" id="cd05466">
    <property type="entry name" value="PBP2_LTTR_substrate"/>
    <property type="match status" value="1"/>
</dbReference>
<dbReference type="GO" id="GO:0000976">
    <property type="term" value="F:transcription cis-regulatory region binding"/>
    <property type="evidence" value="ECO:0007669"/>
    <property type="project" value="TreeGrafter"/>
</dbReference>